<comment type="catalytic activity">
    <reaction evidence="8">
        <text>L-cysteinyl-[protein] + hexadecanoyl-CoA = S-hexadecanoyl-L-cysteinyl-[protein] + CoA</text>
        <dbReference type="Rhea" id="RHEA:36683"/>
        <dbReference type="Rhea" id="RHEA-COMP:10131"/>
        <dbReference type="Rhea" id="RHEA-COMP:11032"/>
        <dbReference type="ChEBI" id="CHEBI:29950"/>
        <dbReference type="ChEBI" id="CHEBI:57287"/>
        <dbReference type="ChEBI" id="CHEBI:57379"/>
        <dbReference type="ChEBI" id="CHEBI:74151"/>
        <dbReference type="EC" id="2.3.1.225"/>
    </reaction>
</comment>
<dbReference type="PANTHER" id="PTHR24161:SF85">
    <property type="entry name" value="PALMITOYLTRANSFERASE HIP14"/>
    <property type="match status" value="1"/>
</dbReference>
<keyword evidence="4 8" id="KW-1133">Transmembrane helix</keyword>
<dbReference type="AlphaFoldDB" id="A0A078AI36"/>
<keyword evidence="8" id="KW-0808">Transferase</keyword>
<dbReference type="InParanoid" id="A0A078AI36"/>
<keyword evidence="2 8" id="KW-0812">Transmembrane</keyword>
<dbReference type="GO" id="GO:0019706">
    <property type="term" value="F:protein-cysteine S-palmitoyltransferase activity"/>
    <property type="evidence" value="ECO:0007669"/>
    <property type="project" value="UniProtKB-EC"/>
</dbReference>
<protein>
    <recommendedName>
        <fullName evidence="8">Palmitoyltransferase</fullName>
        <ecNumber evidence="8">2.3.1.225</ecNumber>
    </recommendedName>
</protein>
<feature type="transmembrane region" description="Helical" evidence="8">
    <location>
        <begin position="576"/>
        <end position="600"/>
    </location>
</feature>
<dbReference type="EMBL" id="CCKQ01010099">
    <property type="protein sequence ID" value="CDW81601.1"/>
    <property type="molecule type" value="Genomic_DNA"/>
</dbReference>
<feature type="transmembrane region" description="Helical" evidence="8">
    <location>
        <begin position="627"/>
        <end position="651"/>
    </location>
</feature>
<evidence type="ECO:0000256" key="5">
    <source>
        <dbReference type="ARBA" id="ARBA00023043"/>
    </source>
</evidence>
<comment type="domain">
    <text evidence="8">The DHHC domain is required for palmitoyltransferase activity.</text>
</comment>
<dbReference type="PANTHER" id="PTHR24161">
    <property type="entry name" value="ANK_REP_REGION DOMAIN-CONTAINING PROTEIN-RELATED"/>
    <property type="match status" value="1"/>
</dbReference>
<dbReference type="GO" id="GO:0016020">
    <property type="term" value="C:membrane"/>
    <property type="evidence" value="ECO:0007669"/>
    <property type="project" value="UniProtKB-SubCell"/>
</dbReference>
<reference evidence="11 12" key="1">
    <citation type="submission" date="2014-06" db="EMBL/GenBank/DDBJ databases">
        <authorList>
            <person name="Swart Estienne"/>
        </authorList>
    </citation>
    <scope>NUCLEOTIDE SEQUENCE [LARGE SCALE GENOMIC DNA]</scope>
    <source>
        <strain evidence="11 12">130c</strain>
    </source>
</reference>
<dbReference type="InterPro" id="IPR036770">
    <property type="entry name" value="Ankyrin_rpt-contain_sf"/>
</dbReference>
<feature type="repeat" description="ANK" evidence="7">
    <location>
        <begin position="372"/>
        <end position="408"/>
    </location>
</feature>
<dbReference type="Pfam" id="PF12796">
    <property type="entry name" value="Ank_2"/>
    <property type="match status" value="2"/>
</dbReference>
<evidence type="ECO:0000256" key="2">
    <source>
        <dbReference type="ARBA" id="ARBA00022692"/>
    </source>
</evidence>
<keyword evidence="3" id="KW-0677">Repeat</keyword>
<evidence type="ECO:0000256" key="4">
    <source>
        <dbReference type="ARBA" id="ARBA00022989"/>
    </source>
</evidence>
<keyword evidence="12" id="KW-1185">Reference proteome</keyword>
<dbReference type="SUPFAM" id="SSF48403">
    <property type="entry name" value="Ankyrin repeat"/>
    <property type="match status" value="1"/>
</dbReference>
<evidence type="ECO:0000256" key="1">
    <source>
        <dbReference type="ARBA" id="ARBA00004141"/>
    </source>
</evidence>
<evidence type="ECO:0000313" key="12">
    <source>
        <dbReference type="Proteomes" id="UP000039865"/>
    </source>
</evidence>
<feature type="domain" description="Palmitoyltransferase DHHC" evidence="10">
    <location>
        <begin position="528"/>
        <end position="668"/>
    </location>
</feature>
<feature type="transmembrane region" description="Helical" evidence="8">
    <location>
        <begin position="459"/>
        <end position="477"/>
    </location>
</feature>
<name>A0A078AI36_STYLE</name>
<accession>A0A078AI36</accession>
<evidence type="ECO:0000259" key="10">
    <source>
        <dbReference type="Pfam" id="PF01529"/>
    </source>
</evidence>
<evidence type="ECO:0000256" key="7">
    <source>
        <dbReference type="PROSITE-ProRule" id="PRU00023"/>
    </source>
</evidence>
<keyword evidence="6 8" id="KW-0472">Membrane</keyword>
<evidence type="ECO:0000256" key="8">
    <source>
        <dbReference type="RuleBase" id="RU079119"/>
    </source>
</evidence>
<evidence type="ECO:0000256" key="6">
    <source>
        <dbReference type="ARBA" id="ARBA00023136"/>
    </source>
</evidence>
<gene>
    <name evidence="11" type="primary">Contig18696.g19858</name>
    <name evidence="11" type="ORF">STYLEM_10622</name>
</gene>
<dbReference type="InterPro" id="IPR002110">
    <property type="entry name" value="Ankyrin_rpt"/>
</dbReference>
<dbReference type="SMART" id="SM00248">
    <property type="entry name" value="ANK"/>
    <property type="match status" value="5"/>
</dbReference>
<dbReference type="OMA" id="ILSEWAN"/>
<comment type="similarity">
    <text evidence="8">Belongs to the DHHC palmitoyltransferase family.</text>
</comment>
<dbReference type="EC" id="2.3.1.225" evidence="8"/>
<dbReference type="Proteomes" id="UP000039865">
    <property type="component" value="Unassembled WGS sequence"/>
</dbReference>
<organism evidence="11 12">
    <name type="scientific">Stylonychia lemnae</name>
    <name type="common">Ciliate</name>
    <dbReference type="NCBI Taxonomy" id="5949"/>
    <lineage>
        <taxon>Eukaryota</taxon>
        <taxon>Sar</taxon>
        <taxon>Alveolata</taxon>
        <taxon>Ciliophora</taxon>
        <taxon>Intramacronucleata</taxon>
        <taxon>Spirotrichea</taxon>
        <taxon>Stichotrichia</taxon>
        <taxon>Sporadotrichida</taxon>
        <taxon>Oxytrichidae</taxon>
        <taxon>Stylonychinae</taxon>
        <taxon>Stylonychia</taxon>
    </lineage>
</organism>
<dbReference type="Pfam" id="PF01529">
    <property type="entry name" value="DHHC"/>
    <property type="match status" value="1"/>
</dbReference>
<evidence type="ECO:0000256" key="3">
    <source>
        <dbReference type="ARBA" id="ARBA00022737"/>
    </source>
</evidence>
<dbReference type="PROSITE" id="PS50088">
    <property type="entry name" value="ANK_REPEAT"/>
    <property type="match status" value="1"/>
</dbReference>
<proteinExistence type="inferred from homology"/>
<feature type="transmembrane region" description="Helical" evidence="8">
    <location>
        <begin position="483"/>
        <end position="503"/>
    </location>
</feature>
<feature type="compositionally biased region" description="Low complexity" evidence="9">
    <location>
        <begin position="156"/>
        <end position="174"/>
    </location>
</feature>
<comment type="subcellular location">
    <subcellularLocation>
        <location evidence="1">Membrane</location>
        <topology evidence="1">Multi-pass membrane protein</topology>
    </subcellularLocation>
</comment>
<keyword evidence="5 7" id="KW-0040">ANK repeat</keyword>
<evidence type="ECO:0000313" key="11">
    <source>
        <dbReference type="EMBL" id="CDW81601.1"/>
    </source>
</evidence>
<sequence>MQSQNTHQGIILLLNLTNYSSGDEQQQQQDGLNNSQNQQQQFLEQYGSGAASLNQSGIYAQNDNSSQLIPHINNSIDIQVENESESMTTNTQDQKQYNMSVSNKQNESIKIEQDQLNHQQQHQNDHAAASPNNNQRDDNNNNNQEALYRLSERTNRVSSSKKTNNTNATNNMSNIQPGTVLENKPLWDQIFKMIHYNDIQGLKNLLKLEAQLNIVEIRDARRFTALSFCCYKNSEEAFMILYNHALDFNVSDRRFDQKKQILSEWANSPTDEDFTALHFATYHGNYNLIKFLMDNTNSDIYKRNKFGSTVMHIAAQGDQALPIFFFKEKGMDINIRDNRLSTPLHWACYSRSEVALNYLLAMNPNLEAQDQKGFTPLHLAVKSVEMLKSTRPVRALLLKGANRLAKDLEGRTAADHIPQNLPETVRNDLVVMLRKPSYWECLMIKTPLVPLKPNHKTQFTFAGLFILAHFALFFIQYPNYEEWFYAVISVVLALITVTAFLTASLKNPGYVRQDNRKPLNFLVLMQKFNPTELCPDCQVIRTQRSRHCAICNLCVERFDHHCPWINNCVGIRNHGAFLIFLIFTWIMCSFTIFISIMSIIGGTDDNLKDNPLRYICFVQICNKYSALVAFAILDIIISFLFVVPLTLLLFVHVKNFASGKTTNERFSKKALSSFSEMASQMDSEFASETESLIGDTSSRNSIVADENQKSSKRQRRASINQKKGCLKNWYNMMFNQKIVSQQELYERQVRQMTRNSISVKEAMSVLSADNKSNNNIS</sequence>
<feature type="compositionally biased region" description="Polar residues" evidence="9">
    <location>
        <begin position="85"/>
        <end position="106"/>
    </location>
</feature>
<feature type="region of interest" description="Disordered" evidence="9">
    <location>
        <begin position="83"/>
        <end position="177"/>
    </location>
</feature>
<dbReference type="OrthoDB" id="163438at2759"/>
<keyword evidence="8" id="KW-0012">Acyltransferase</keyword>
<evidence type="ECO:0000256" key="9">
    <source>
        <dbReference type="SAM" id="MobiDB-lite"/>
    </source>
</evidence>
<feature type="compositionally biased region" description="Low complexity" evidence="9">
    <location>
        <begin position="116"/>
        <end position="144"/>
    </location>
</feature>
<dbReference type="InterPro" id="IPR001594">
    <property type="entry name" value="Palmitoyltrfase_DHHC"/>
</dbReference>
<dbReference type="PROSITE" id="PS50216">
    <property type="entry name" value="DHHC"/>
    <property type="match status" value="1"/>
</dbReference>
<dbReference type="Gene3D" id="1.25.40.20">
    <property type="entry name" value="Ankyrin repeat-containing domain"/>
    <property type="match status" value="1"/>
</dbReference>